<sequence length="262" mass="27383">MQVLAYFIISLLASVAGAICGIGGGVIIKPTLDLFHLDSVATVSFLSGCTVLAMSCYSVTKALRAGDSKVDLKLGTPLAIGAAVGGVAGKQMFAVISAAFAETAGAVQAACLFLITLATMLYTINKSRIRTHKIFKVWVCVAIGLVLGIMSSFLGIGGGPINLVVFYFFFSMDTKTAAQNSLYVILISQITSLGATLVTASVPPFGWLSLVLMVAGGIGGGMLGRVANKRMDNKAVEKLFIGLMGVIMAISLYNVWQYTFAV</sequence>
<name>A0A9D1V2V8_9FIRM</name>
<comment type="caution">
    <text evidence="7">The sequence shown here is derived from an EMBL/GenBank/DDBJ whole genome shotgun (WGS) entry which is preliminary data.</text>
</comment>
<feature type="transmembrane region" description="Helical" evidence="6">
    <location>
        <begin position="106"/>
        <end position="125"/>
    </location>
</feature>
<accession>A0A9D1V2V8</accession>
<reference evidence="7" key="1">
    <citation type="journal article" date="2021" name="PeerJ">
        <title>Extensive microbial diversity within the chicken gut microbiome revealed by metagenomics and culture.</title>
        <authorList>
            <person name="Gilroy R."/>
            <person name="Ravi A."/>
            <person name="Getino M."/>
            <person name="Pursley I."/>
            <person name="Horton D.L."/>
            <person name="Alikhan N.F."/>
            <person name="Baker D."/>
            <person name="Gharbi K."/>
            <person name="Hall N."/>
            <person name="Watson M."/>
            <person name="Adriaenssens E.M."/>
            <person name="Foster-Nyarko E."/>
            <person name="Jarju S."/>
            <person name="Secka A."/>
            <person name="Antonio M."/>
            <person name="Oren A."/>
            <person name="Chaudhuri R.R."/>
            <person name="La Ragione R."/>
            <person name="Hildebrand F."/>
            <person name="Pallen M.J."/>
        </authorList>
    </citation>
    <scope>NUCLEOTIDE SEQUENCE</scope>
    <source>
        <strain evidence="7">2239</strain>
    </source>
</reference>
<evidence type="ECO:0000256" key="4">
    <source>
        <dbReference type="ARBA" id="ARBA00022989"/>
    </source>
</evidence>
<dbReference type="PANTHER" id="PTHR43701:SF2">
    <property type="entry name" value="MEMBRANE TRANSPORTER PROTEIN YJNA-RELATED"/>
    <property type="match status" value="1"/>
</dbReference>
<evidence type="ECO:0000256" key="5">
    <source>
        <dbReference type="ARBA" id="ARBA00023136"/>
    </source>
</evidence>
<organism evidence="7 8">
    <name type="scientific">Candidatus Allofournierella pullicola</name>
    <dbReference type="NCBI Taxonomy" id="2838596"/>
    <lineage>
        <taxon>Bacteria</taxon>
        <taxon>Bacillati</taxon>
        <taxon>Bacillota</taxon>
        <taxon>Clostridia</taxon>
        <taxon>Eubacteriales</taxon>
        <taxon>Oscillospiraceae</taxon>
        <taxon>Allofournierella</taxon>
    </lineage>
</organism>
<keyword evidence="5 6" id="KW-0472">Membrane</keyword>
<dbReference type="InterPro" id="IPR002781">
    <property type="entry name" value="TM_pro_TauE-like"/>
</dbReference>
<dbReference type="EMBL" id="DXFW01000008">
    <property type="protein sequence ID" value="HIX05106.1"/>
    <property type="molecule type" value="Genomic_DNA"/>
</dbReference>
<gene>
    <name evidence="7" type="ORF">H9865_03200</name>
</gene>
<feature type="transmembrane region" description="Helical" evidence="6">
    <location>
        <begin position="78"/>
        <end position="100"/>
    </location>
</feature>
<dbReference type="Proteomes" id="UP000824193">
    <property type="component" value="Unassembled WGS sequence"/>
</dbReference>
<evidence type="ECO:0000313" key="7">
    <source>
        <dbReference type="EMBL" id="HIX05106.1"/>
    </source>
</evidence>
<feature type="transmembrane region" description="Helical" evidence="6">
    <location>
        <begin position="205"/>
        <end position="227"/>
    </location>
</feature>
<comment type="subcellular location">
    <subcellularLocation>
        <location evidence="6">Cell membrane</location>
        <topology evidence="6">Multi-pass membrane protein</topology>
    </subcellularLocation>
    <subcellularLocation>
        <location evidence="1">Membrane</location>
        <topology evidence="1">Multi-pass membrane protein</topology>
    </subcellularLocation>
</comment>
<proteinExistence type="inferred from homology"/>
<dbReference type="Pfam" id="PF01925">
    <property type="entry name" value="TauE"/>
    <property type="match status" value="1"/>
</dbReference>
<keyword evidence="3 6" id="KW-0812">Transmembrane</keyword>
<dbReference type="InterPro" id="IPR051598">
    <property type="entry name" value="TSUP/Inactive_protease-like"/>
</dbReference>
<reference evidence="7" key="2">
    <citation type="submission" date="2021-04" db="EMBL/GenBank/DDBJ databases">
        <authorList>
            <person name="Gilroy R."/>
        </authorList>
    </citation>
    <scope>NUCLEOTIDE SEQUENCE</scope>
    <source>
        <strain evidence="7">2239</strain>
    </source>
</reference>
<evidence type="ECO:0000256" key="6">
    <source>
        <dbReference type="RuleBase" id="RU363041"/>
    </source>
</evidence>
<evidence type="ECO:0000256" key="3">
    <source>
        <dbReference type="ARBA" id="ARBA00022692"/>
    </source>
</evidence>
<keyword evidence="6" id="KW-1003">Cell membrane</keyword>
<feature type="transmembrane region" description="Helical" evidence="6">
    <location>
        <begin position="239"/>
        <end position="256"/>
    </location>
</feature>
<comment type="similarity">
    <text evidence="2 6">Belongs to the 4-toluene sulfonate uptake permease (TSUP) (TC 2.A.102) family.</text>
</comment>
<feature type="transmembrane region" description="Helical" evidence="6">
    <location>
        <begin position="137"/>
        <end position="170"/>
    </location>
</feature>
<evidence type="ECO:0000313" key="8">
    <source>
        <dbReference type="Proteomes" id="UP000824193"/>
    </source>
</evidence>
<protein>
    <recommendedName>
        <fullName evidence="6">Probable membrane transporter protein</fullName>
    </recommendedName>
</protein>
<dbReference type="PANTHER" id="PTHR43701">
    <property type="entry name" value="MEMBRANE TRANSPORTER PROTEIN MJ0441-RELATED"/>
    <property type="match status" value="1"/>
</dbReference>
<evidence type="ECO:0000256" key="1">
    <source>
        <dbReference type="ARBA" id="ARBA00004141"/>
    </source>
</evidence>
<feature type="transmembrane region" description="Helical" evidence="6">
    <location>
        <begin position="34"/>
        <end position="57"/>
    </location>
</feature>
<dbReference type="AlphaFoldDB" id="A0A9D1V2V8"/>
<dbReference type="GO" id="GO:0005886">
    <property type="term" value="C:plasma membrane"/>
    <property type="evidence" value="ECO:0007669"/>
    <property type="project" value="UniProtKB-SubCell"/>
</dbReference>
<keyword evidence="4 6" id="KW-1133">Transmembrane helix</keyword>
<evidence type="ECO:0000256" key="2">
    <source>
        <dbReference type="ARBA" id="ARBA00009142"/>
    </source>
</evidence>